<name>A0A644U4H0_9ZZZZ</name>
<dbReference type="InterPro" id="IPR046483">
    <property type="entry name" value="DUF6576"/>
</dbReference>
<dbReference type="InterPro" id="IPR050925">
    <property type="entry name" value="Rhomboid_protease_S54"/>
</dbReference>
<evidence type="ECO:0000313" key="10">
    <source>
        <dbReference type="EMBL" id="MPL73821.1"/>
    </source>
</evidence>
<dbReference type="GO" id="GO:0016020">
    <property type="term" value="C:membrane"/>
    <property type="evidence" value="ECO:0007669"/>
    <property type="project" value="UniProtKB-SubCell"/>
</dbReference>
<dbReference type="GO" id="GO:0004252">
    <property type="term" value="F:serine-type endopeptidase activity"/>
    <property type="evidence" value="ECO:0007669"/>
    <property type="project" value="InterPro"/>
</dbReference>
<feature type="transmembrane region" description="Helical" evidence="7">
    <location>
        <begin position="111"/>
        <end position="131"/>
    </location>
</feature>
<dbReference type="PANTHER" id="PTHR43731">
    <property type="entry name" value="RHOMBOID PROTEASE"/>
    <property type="match status" value="1"/>
</dbReference>
<evidence type="ECO:0000259" key="8">
    <source>
        <dbReference type="Pfam" id="PF01694"/>
    </source>
</evidence>
<keyword evidence="5 7" id="KW-1133">Transmembrane helix</keyword>
<feature type="transmembrane region" description="Helical" evidence="7">
    <location>
        <begin position="83"/>
        <end position="104"/>
    </location>
</feature>
<evidence type="ECO:0000256" key="6">
    <source>
        <dbReference type="ARBA" id="ARBA00023136"/>
    </source>
</evidence>
<keyword evidence="4" id="KW-0378">Hydrolase</keyword>
<sequence length="296" mass="33892">MTMTMDDFISKIKYNFKQGSILSKLIYINVGLFLIVRLLSVAFILFNMNADTVLFWLQVPSSPIQLLYRPWTLLTYMFTHFDFLHIIFNMLWLYWFGGLFLNFFSERQLGGLYVIGGLAGALLYIVSYNLFPYFSNVATHSTLMGASASVMAIVFAVSFYKKDMEISLLLIGRIKLIYLALFTLGIDLLAITSDNAGGHIAHIGGALAGILYASQYHKGKDLTAPFNKIIDFVVNLMRRKPRMKVTHRRTETDRDYNARKHQEQEVIDVILDKLKRSGYESLSDNEKKQLFDASKK</sequence>
<feature type="domain" description="Peptidase S54 rhomboid" evidence="8">
    <location>
        <begin position="70"/>
        <end position="214"/>
    </location>
</feature>
<dbReference type="SUPFAM" id="SSF144091">
    <property type="entry name" value="Rhomboid-like"/>
    <property type="match status" value="1"/>
</dbReference>
<protein>
    <submittedName>
        <fullName evidence="10">Uncharacterized protein</fullName>
    </submittedName>
</protein>
<reference evidence="10" key="1">
    <citation type="submission" date="2019-08" db="EMBL/GenBank/DDBJ databases">
        <authorList>
            <person name="Kucharzyk K."/>
            <person name="Murdoch R.W."/>
            <person name="Higgins S."/>
            <person name="Loffler F."/>
        </authorList>
    </citation>
    <scope>NUCLEOTIDE SEQUENCE</scope>
</reference>
<feature type="domain" description="DUF6576" evidence="9">
    <location>
        <begin position="253"/>
        <end position="296"/>
    </location>
</feature>
<keyword evidence="6 7" id="KW-0472">Membrane</keyword>
<evidence type="ECO:0000259" key="9">
    <source>
        <dbReference type="Pfam" id="PF20216"/>
    </source>
</evidence>
<feature type="transmembrane region" description="Helical" evidence="7">
    <location>
        <begin position="167"/>
        <end position="190"/>
    </location>
</feature>
<dbReference type="Gene3D" id="1.20.1540.10">
    <property type="entry name" value="Rhomboid-like"/>
    <property type="match status" value="1"/>
</dbReference>
<evidence type="ECO:0000256" key="7">
    <source>
        <dbReference type="SAM" id="Phobius"/>
    </source>
</evidence>
<accession>A0A644U4H0</accession>
<evidence type="ECO:0000256" key="3">
    <source>
        <dbReference type="ARBA" id="ARBA00022692"/>
    </source>
</evidence>
<gene>
    <name evidence="10" type="ORF">SDC9_19629</name>
</gene>
<comment type="caution">
    <text evidence="10">The sequence shown here is derived from an EMBL/GenBank/DDBJ whole genome shotgun (WGS) entry which is preliminary data.</text>
</comment>
<organism evidence="10">
    <name type="scientific">bioreactor metagenome</name>
    <dbReference type="NCBI Taxonomy" id="1076179"/>
    <lineage>
        <taxon>unclassified sequences</taxon>
        <taxon>metagenomes</taxon>
        <taxon>ecological metagenomes</taxon>
    </lineage>
</organism>
<dbReference type="EMBL" id="VSSQ01000076">
    <property type="protein sequence ID" value="MPL73821.1"/>
    <property type="molecule type" value="Genomic_DNA"/>
</dbReference>
<dbReference type="PANTHER" id="PTHR43731:SF14">
    <property type="entry name" value="PRESENILIN-ASSOCIATED RHOMBOID-LIKE PROTEIN, MITOCHONDRIAL"/>
    <property type="match status" value="1"/>
</dbReference>
<feature type="transmembrane region" description="Helical" evidence="7">
    <location>
        <begin position="21"/>
        <end position="46"/>
    </location>
</feature>
<feature type="transmembrane region" description="Helical" evidence="7">
    <location>
        <begin position="196"/>
        <end position="213"/>
    </location>
</feature>
<dbReference type="InterPro" id="IPR035952">
    <property type="entry name" value="Rhomboid-like_sf"/>
</dbReference>
<evidence type="ECO:0000256" key="1">
    <source>
        <dbReference type="ARBA" id="ARBA00004141"/>
    </source>
</evidence>
<dbReference type="Pfam" id="PF20216">
    <property type="entry name" value="DUF6576"/>
    <property type="match status" value="1"/>
</dbReference>
<dbReference type="AlphaFoldDB" id="A0A644U4H0"/>
<dbReference type="Pfam" id="PF01694">
    <property type="entry name" value="Rhomboid"/>
    <property type="match status" value="1"/>
</dbReference>
<comment type="similarity">
    <text evidence="2">Belongs to the peptidase S54 family.</text>
</comment>
<feature type="transmembrane region" description="Helical" evidence="7">
    <location>
        <begin position="137"/>
        <end position="160"/>
    </location>
</feature>
<evidence type="ECO:0000256" key="2">
    <source>
        <dbReference type="ARBA" id="ARBA00009045"/>
    </source>
</evidence>
<comment type="subcellular location">
    <subcellularLocation>
        <location evidence="1">Membrane</location>
        <topology evidence="1">Multi-pass membrane protein</topology>
    </subcellularLocation>
</comment>
<keyword evidence="3 7" id="KW-0812">Transmembrane</keyword>
<proteinExistence type="inferred from homology"/>
<evidence type="ECO:0000256" key="4">
    <source>
        <dbReference type="ARBA" id="ARBA00022801"/>
    </source>
</evidence>
<evidence type="ECO:0000256" key="5">
    <source>
        <dbReference type="ARBA" id="ARBA00022989"/>
    </source>
</evidence>
<dbReference type="InterPro" id="IPR022764">
    <property type="entry name" value="Peptidase_S54_rhomboid_dom"/>
</dbReference>